<gene>
    <name evidence="1" type="ORF">DFH08DRAFT_649063</name>
</gene>
<keyword evidence="2" id="KW-1185">Reference proteome</keyword>
<evidence type="ECO:0000313" key="1">
    <source>
        <dbReference type="EMBL" id="KAJ7323048.1"/>
    </source>
</evidence>
<dbReference type="AlphaFoldDB" id="A0AAD7EH49"/>
<organism evidence="1 2">
    <name type="scientific">Mycena albidolilacea</name>
    <dbReference type="NCBI Taxonomy" id="1033008"/>
    <lineage>
        <taxon>Eukaryota</taxon>
        <taxon>Fungi</taxon>
        <taxon>Dikarya</taxon>
        <taxon>Basidiomycota</taxon>
        <taxon>Agaricomycotina</taxon>
        <taxon>Agaricomycetes</taxon>
        <taxon>Agaricomycetidae</taxon>
        <taxon>Agaricales</taxon>
        <taxon>Marasmiineae</taxon>
        <taxon>Mycenaceae</taxon>
        <taxon>Mycena</taxon>
    </lineage>
</organism>
<dbReference type="Proteomes" id="UP001218218">
    <property type="component" value="Unassembled WGS sequence"/>
</dbReference>
<reference evidence="1" key="1">
    <citation type="submission" date="2023-03" db="EMBL/GenBank/DDBJ databases">
        <title>Massive genome expansion in bonnet fungi (Mycena s.s.) driven by repeated elements and novel gene families across ecological guilds.</title>
        <authorList>
            <consortium name="Lawrence Berkeley National Laboratory"/>
            <person name="Harder C.B."/>
            <person name="Miyauchi S."/>
            <person name="Viragh M."/>
            <person name="Kuo A."/>
            <person name="Thoen E."/>
            <person name="Andreopoulos B."/>
            <person name="Lu D."/>
            <person name="Skrede I."/>
            <person name="Drula E."/>
            <person name="Henrissat B."/>
            <person name="Morin E."/>
            <person name="Kohler A."/>
            <person name="Barry K."/>
            <person name="LaButti K."/>
            <person name="Morin E."/>
            <person name="Salamov A."/>
            <person name="Lipzen A."/>
            <person name="Mereny Z."/>
            <person name="Hegedus B."/>
            <person name="Baldrian P."/>
            <person name="Stursova M."/>
            <person name="Weitz H."/>
            <person name="Taylor A."/>
            <person name="Grigoriev I.V."/>
            <person name="Nagy L.G."/>
            <person name="Martin F."/>
            <person name="Kauserud H."/>
        </authorList>
    </citation>
    <scope>NUCLEOTIDE SEQUENCE</scope>
    <source>
        <strain evidence="1">CBHHK002</strain>
    </source>
</reference>
<dbReference type="EMBL" id="JARIHO010000048">
    <property type="protein sequence ID" value="KAJ7323048.1"/>
    <property type="molecule type" value="Genomic_DNA"/>
</dbReference>
<sequence>VEAWCALEEATGFQASGKALPSCSCSEAVSWWIQQARKDRCIPAMLDDDDKWEDFYETVVRWWVNMNPGWR</sequence>
<name>A0AAD7EH49_9AGAR</name>
<proteinExistence type="predicted"/>
<feature type="non-terminal residue" evidence="1">
    <location>
        <position position="71"/>
    </location>
</feature>
<feature type="non-terminal residue" evidence="1">
    <location>
        <position position="1"/>
    </location>
</feature>
<comment type="caution">
    <text evidence="1">The sequence shown here is derived from an EMBL/GenBank/DDBJ whole genome shotgun (WGS) entry which is preliminary data.</text>
</comment>
<accession>A0AAD7EH49</accession>
<protein>
    <submittedName>
        <fullName evidence="1">Uncharacterized protein</fullName>
    </submittedName>
</protein>
<evidence type="ECO:0000313" key="2">
    <source>
        <dbReference type="Proteomes" id="UP001218218"/>
    </source>
</evidence>